<accession>A0A660KUQ5</accession>
<dbReference type="AlphaFoldDB" id="A0A660KUQ5"/>
<evidence type="ECO:0000313" key="1">
    <source>
        <dbReference type="EMBL" id="KAE8039108.1"/>
    </source>
</evidence>
<reference evidence="1 2" key="1">
    <citation type="submission" date="2019-06" db="EMBL/GenBank/DDBJ databases">
        <title>A chromosomal-level reference genome of Carpinus fangiana (Coryloideae, Betulaceae).</title>
        <authorList>
            <person name="Yang X."/>
            <person name="Wang Z."/>
            <person name="Zhang L."/>
            <person name="Hao G."/>
            <person name="Liu J."/>
            <person name="Yang Y."/>
        </authorList>
    </citation>
    <scope>NUCLEOTIDE SEQUENCE [LARGE SCALE GENOMIC DNA]</scope>
    <source>
        <strain evidence="1">Cfa_2016G</strain>
        <tissue evidence="1">Leaf</tissue>
    </source>
</reference>
<dbReference type="EMBL" id="CM017324">
    <property type="protein sequence ID" value="KAE8039108.1"/>
    <property type="molecule type" value="Genomic_DNA"/>
</dbReference>
<organism evidence="1 2">
    <name type="scientific">Carpinus fangiana</name>
    <dbReference type="NCBI Taxonomy" id="176857"/>
    <lineage>
        <taxon>Eukaryota</taxon>
        <taxon>Viridiplantae</taxon>
        <taxon>Streptophyta</taxon>
        <taxon>Embryophyta</taxon>
        <taxon>Tracheophyta</taxon>
        <taxon>Spermatophyta</taxon>
        <taxon>Magnoliopsida</taxon>
        <taxon>eudicotyledons</taxon>
        <taxon>Gunneridae</taxon>
        <taxon>Pentapetalae</taxon>
        <taxon>rosids</taxon>
        <taxon>fabids</taxon>
        <taxon>Fagales</taxon>
        <taxon>Betulaceae</taxon>
        <taxon>Carpinus</taxon>
    </lineage>
</organism>
<keyword evidence="2" id="KW-1185">Reference proteome</keyword>
<sequence>MELGLVEATVDELVFTLSQAQQSIGNIEKHQKMKKPSKNCSHWEEREKLSFCEVSQAHVKIESVLHMEGAEAKLGGKDPILHGGGATVQAASCFPVNCQGFWVAGSVESIVWRIREVEEDDK</sequence>
<protein>
    <submittedName>
        <fullName evidence="1">Uncharacterized protein</fullName>
    </submittedName>
</protein>
<dbReference type="Proteomes" id="UP000327013">
    <property type="component" value="Chromosome 4"/>
</dbReference>
<proteinExistence type="predicted"/>
<evidence type="ECO:0000313" key="2">
    <source>
        <dbReference type="Proteomes" id="UP000327013"/>
    </source>
</evidence>
<gene>
    <name evidence="1" type="ORF">FH972_011550</name>
</gene>
<name>A0A660KUQ5_9ROSI</name>